<proteinExistence type="predicted"/>
<evidence type="ECO:0000313" key="2">
    <source>
        <dbReference type="Proteomes" id="UP000886939"/>
    </source>
</evidence>
<dbReference type="AlphaFoldDB" id="A0AAV4YTV5"/>
<gene>
    <name evidence="1" type="ORF">KAM343_44920</name>
</gene>
<evidence type="ECO:0000313" key="1">
    <source>
        <dbReference type="EMBL" id="GJA43696.1"/>
    </source>
</evidence>
<dbReference type="Proteomes" id="UP000886939">
    <property type="component" value="Unassembled WGS sequence"/>
</dbReference>
<dbReference type="EMBL" id="BPNI01000320">
    <property type="protein sequence ID" value="GJA43696.1"/>
    <property type="molecule type" value="Genomic_DNA"/>
</dbReference>
<comment type="caution">
    <text evidence="1">The sequence shown here is derived from an EMBL/GenBank/DDBJ whole genome shotgun (WGS) entry which is preliminary data.</text>
</comment>
<protein>
    <submittedName>
        <fullName evidence="1">Uncharacterized protein</fullName>
    </submittedName>
</protein>
<reference evidence="1" key="1">
    <citation type="submission" date="2021-07" db="EMBL/GenBank/DDBJ databases">
        <title>Draft genome sequence of carbapenem-resistant Aeromonas spp. in Japan.</title>
        <authorList>
            <person name="Maehana S."/>
            <person name="Suzuki M."/>
            <person name="Kitasato H."/>
        </authorList>
    </citation>
    <scope>NUCLEOTIDE SEQUENCE</scope>
    <source>
        <strain evidence="1">KAM343</strain>
    </source>
</reference>
<accession>A0AAV4YTV5</accession>
<sequence length="58" mass="6319">MSRQLSHNMLSNVRLLQLIDKRVSHPVNGGAALTYDASIIEVALEATGDVMRPIVVFA</sequence>
<dbReference type="RefSeq" id="WP_162540744.1">
    <property type="nucleotide sequence ID" value="NZ_BPNG01000328.1"/>
</dbReference>
<organism evidence="1 2">
    <name type="scientific">Aeromonas caviae</name>
    <name type="common">Aeromonas punctata</name>
    <dbReference type="NCBI Taxonomy" id="648"/>
    <lineage>
        <taxon>Bacteria</taxon>
        <taxon>Pseudomonadati</taxon>
        <taxon>Pseudomonadota</taxon>
        <taxon>Gammaproteobacteria</taxon>
        <taxon>Aeromonadales</taxon>
        <taxon>Aeromonadaceae</taxon>
        <taxon>Aeromonas</taxon>
    </lineage>
</organism>
<name>A0AAV4YTV5_AERCA</name>